<dbReference type="AlphaFoldDB" id="A0A9P1C5C3"/>
<dbReference type="InterPro" id="IPR009050">
    <property type="entry name" value="Globin-like_sf"/>
</dbReference>
<feature type="transmembrane region" description="Helical" evidence="2">
    <location>
        <begin position="719"/>
        <end position="739"/>
    </location>
</feature>
<dbReference type="GO" id="GO:0020037">
    <property type="term" value="F:heme binding"/>
    <property type="evidence" value="ECO:0007669"/>
    <property type="project" value="InterPro"/>
</dbReference>
<reference evidence="3" key="1">
    <citation type="submission" date="2022-10" db="EMBL/GenBank/DDBJ databases">
        <authorList>
            <person name="Chen Y."/>
            <person name="Dougan E. K."/>
            <person name="Chan C."/>
            <person name="Rhodes N."/>
            <person name="Thang M."/>
        </authorList>
    </citation>
    <scope>NUCLEOTIDE SEQUENCE</scope>
</reference>
<comment type="caution">
    <text evidence="3">The sequence shown here is derived from an EMBL/GenBank/DDBJ whole genome shotgun (WGS) entry which is preliminary data.</text>
</comment>
<evidence type="ECO:0000313" key="6">
    <source>
        <dbReference type="Proteomes" id="UP001152797"/>
    </source>
</evidence>
<evidence type="ECO:0000313" key="5">
    <source>
        <dbReference type="EMBL" id="CAL4773114.1"/>
    </source>
</evidence>
<dbReference type="Proteomes" id="UP001152797">
    <property type="component" value="Unassembled WGS sequence"/>
</dbReference>
<accession>A0A9P1C5C3</accession>
<keyword evidence="2" id="KW-1133">Transmembrane helix</keyword>
<name>A0A9P1C5C3_9DINO</name>
<feature type="transmembrane region" description="Helical" evidence="2">
    <location>
        <begin position="813"/>
        <end position="833"/>
    </location>
</feature>
<protein>
    <submittedName>
        <fullName evidence="5">Retrovirus-related Pol polyprotein from transposon TNT 1-94</fullName>
    </submittedName>
</protein>
<evidence type="ECO:0000256" key="1">
    <source>
        <dbReference type="SAM" id="MobiDB-lite"/>
    </source>
</evidence>
<feature type="transmembrane region" description="Helical" evidence="2">
    <location>
        <begin position="690"/>
        <end position="707"/>
    </location>
</feature>
<evidence type="ECO:0000256" key="2">
    <source>
        <dbReference type="SAM" id="Phobius"/>
    </source>
</evidence>
<evidence type="ECO:0000313" key="3">
    <source>
        <dbReference type="EMBL" id="CAI3985802.1"/>
    </source>
</evidence>
<dbReference type="EMBL" id="CAMXCT010001020">
    <property type="protein sequence ID" value="CAI3985802.1"/>
    <property type="molecule type" value="Genomic_DNA"/>
</dbReference>
<feature type="compositionally biased region" description="Low complexity" evidence="1">
    <location>
        <begin position="1073"/>
        <end position="1082"/>
    </location>
</feature>
<gene>
    <name evidence="3" type="ORF">C1SCF055_LOCUS13212</name>
</gene>
<feature type="transmembrane region" description="Helical" evidence="2">
    <location>
        <begin position="921"/>
        <end position="942"/>
    </location>
</feature>
<keyword evidence="2" id="KW-0812">Transmembrane</keyword>
<organism evidence="3">
    <name type="scientific">Cladocopium goreaui</name>
    <dbReference type="NCBI Taxonomy" id="2562237"/>
    <lineage>
        <taxon>Eukaryota</taxon>
        <taxon>Sar</taxon>
        <taxon>Alveolata</taxon>
        <taxon>Dinophyceae</taxon>
        <taxon>Suessiales</taxon>
        <taxon>Symbiodiniaceae</taxon>
        <taxon>Cladocopium</taxon>
    </lineage>
</organism>
<dbReference type="EMBL" id="CAMXCT020001020">
    <property type="protein sequence ID" value="CAL1139177.1"/>
    <property type="molecule type" value="Genomic_DNA"/>
</dbReference>
<dbReference type="Gene3D" id="1.10.490.10">
    <property type="entry name" value="Globins"/>
    <property type="match status" value="2"/>
</dbReference>
<dbReference type="InterPro" id="IPR012292">
    <property type="entry name" value="Globin/Proto"/>
</dbReference>
<dbReference type="OrthoDB" id="414811at2759"/>
<evidence type="ECO:0000313" key="4">
    <source>
        <dbReference type="EMBL" id="CAL1139177.1"/>
    </source>
</evidence>
<dbReference type="EMBL" id="CAMXCT030001020">
    <property type="protein sequence ID" value="CAL4773114.1"/>
    <property type="molecule type" value="Genomic_DNA"/>
</dbReference>
<feature type="region of interest" description="Disordered" evidence="1">
    <location>
        <begin position="1066"/>
        <end position="1090"/>
    </location>
</feature>
<proteinExistence type="predicted"/>
<keyword evidence="6" id="KW-1185">Reference proteome</keyword>
<dbReference type="GO" id="GO:0019825">
    <property type="term" value="F:oxygen binding"/>
    <property type="evidence" value="ECO:0007669"/>
    <property type="project" value="InterPro"/>
</dbReference>
<keyword evidence="2" id="KW-0472">Membrane</keyword>
<reference evidence="4" key="2">
    <citation type="submission" date="2024-04" db="EMBL/GenBank/DDBJ databases">
        <authorList>
            <person name="Chen Y."/>
            <person name="Shah S."/>
            <person name="Dougan E. K."/>
            <person name="Thang M."/>
            <person name="Chan C."/>
        </authorList>
    </citation>
    <scope>NUCLEOTIDE SEQUENCE [LARGE SCALE GENOMIC DNA]</scope>
</reference>
<feature type="transmembrane region" description="Helical" evidence="2">
    <location>
        <begin position="854"/>
        <end position="877"/>
    </location>
</feature>
<dbReference type="SUPFAM" id="SSF46458">
    <property type="entry name" value="Globin-like"/>
    <property type="match status" value="2"/>
</dbReference>
<sequence length="1090" mass="123563">MARAEFHCNASFDVTGFKTIRVIDEQEEEKIRQLPNCDTDGVAAEIFDNGIVVSIVILFNHYYQNRLDYPGDQELKEYVDSKAKVTKYSKGVAMFGGRPCEPMHLAIQTMMKVEKESFTSPRAMMSLRLFNGFRLLATKSSDAEDLKIYVETLAFRHMGNDVTSPRVEAVAEAFLEILEQNVAELPPGYAAAWRQLLAYAGSSFRFVNDNYGERLKIIEGDWEVIQTAAENDTDESVVHSFGGMCAFSSAVMGQETQGWMEELLEVFHVLVDRISSPSILQEECDLLSISMIAKSEEIDFNKFKPVMLAALRSLLPQRWSTIHETAWEWLWATISRNLTEATMKVRAFKPHSARLFCLLGEEQLEHFRSTVYTEFFSKCSASQDLFKQSQTRLRYIADRVLRSSYDMFHKPKDEMVDDLSALGLRHVGYGVPVELFAPFTDSCVEVMKPLIEAFSKDDSVKLVWCPADRAHQLPENDLPEHMMIEGFRWSIGLVARVLVRTITEGSTAVMQAINQDDSKRLRKALREAPRADRSSWQLRVRVGSQSISPLYWALRSGAHAAANFMIQDILTIRADRDRYYYGVDDLFRLQPDVAEHILREAPTLSETLLNGLIWRSHKTQDGLRPVIYYLEYLVKDRESPSQQSQSQLSRALVSFVKFKHPRTIMHPILTFVLDLLWENLAMRTFFLDRLWTIISFMIFLSASCFLNQPAMMQKPANKYGLAAARLLVYVVGLGRLLYWHTMQFYRSSMSNEVKNFACLRVPRYLLQGQDMVSFLLMINMTCMIMAEPMIHCLGSTQDIVDFSCEAWTDEMSFAYAVFLVAGIFLYTILVLDIGNISIELCEYRVLCLHALKQVMLCIGAISITTFIFSFAITAMVLTHEGANLMGHEWAEMGSTMSTLAQLALGLMDLGELHHLSEDSPFLLVVVALFVLVVYSFFFNLLISQFCGVYSSLSADIKGHARLARGQIILETLKVIDMKRWTAFLSSLALDRRVDFEEGDIGLAGGIKAFEPALEHPVSKDQIVRFVGQTNPSLPWPEHGSGQDSSMESMIQKTIQRSIQKMLGKCKIGGIDDSSSSHPSSSSKSHRSESQ</sequence>